<dbReference type="EMBL" id="JAIUJS010000005">
    <property type="protein sequence ID" value="MCA0153812.1"/>
    <property type="molecule type" value="Genomic_DNA"/>
</dbReference>
<keyword evidence="1" id="KW-0732">Signal</keyword>
<name>A0ABS7Y5A4_9FLAO</name>
<proteinExistence type="predicted"/>
<feature type="non-terminal residue" evidence="2">
    <location>
        <position position="152"/>
    </location>
</feature>
<dbReference type="RefSeq" id="WP_224478768.1">
    <property type="nucleotide sequence ID" value="NZ_JAIUJS010000005.1"/>
</dbReference>
<gene>
    <name evidence="2" type="ORF">LBV24_11330</name>
</gene>
<organism evidence="2 3">
    <name type="scientific">Winogradskyella vincentii</name>
    <dbReference type="NCBI Taxonomy" id="2877122"/>
    <lineage>
        <taxon>Bacteria</taxon>
        <taxon>Pseudomonadati</taxon>
        <taxon>Bacteroidota</taxon>
        <taxon>Flavobacteriia</taxon>
        <taxon>Flavobacteriales</taxon>
        <taxon>Flavobacteriaceae</taxon>
        <taxon>Winogradskyella</taxon>
    </lineage>
</organism>
<keyword evidence="3" id="KW-1185">Reference proteome</keyword>
<evidence type="ECO:0000256" key="1">
    <source>
        <dbReference type="SAM" id="SignalP"/>
    </source>
</evidence>
<evidence type="ECO:0008006" key="4">
    <source>
        <dbReference type="Google" id="ProtNLM"/>
    </source>
</evidence>
<evidence type="ECO:0000313" key="3">
    <source>
        <dbReference type="Proteomes" id="UP001198402"/>
    </source>
</evidence>
<evidence type="ECO:0000313" key="2">
    <source>
        <dbReference type="EMBL" id="MCA0153812.1"/>
    </source>
</evidence>
<feature type="signal peptide" evidence="1">
    <location>
        <begin position="1"/>
        <end position="26"/>
    </location>
</feature>
<accession>A0ABS7Y5A4</accession>
<feature type="chain" id="PRO_5047058402" description="Secreted protein" evidence="1">
    <location>
        <begin position="27"/>
        <end position="152"/>
    </location>
</feature>
<reference evidence="3" key="1">
    <citation type="submission" date="2023-07" db="EMBL/GenBank/DDBJ databases">
        <authorList>
            <person name="Yue Y."/>
        </authorList>
    </citation>
    <scope>NUCLEOTIDE SEQUENCE [LARGE SCALE GENOMIC DNA]</scope>
    <source>
        <strain evidence="3">2Y89</strain>
    </source>
</reference>
<dbReference type="Proteomes" id="UP001198402">
    <property type="component" value="Unassembled WGS sequence"/>
</dbReference>
<sequence length="152" mass="16986">MKALKVIPQLWILLSLLFTIHNTAQNAIVGYEYAFNNGEGLQYVSVTPTTSLNLVTNIDVSNLTNDVNVIHMRFLDDNGKWSSIISKIFVKPPSSFDSASTIVGYEYAFNDGENLQYIPITPTASFNLLTDIDVSSLVNDINILHIRFKDDL</sequence>
<comment type="caution">
    <text evidence="2">The sequence shown here is derived from an EMBL/GenBank/DDBJ whole genome shotgun (WGS) entry which is preliminary data.</text>
</comment>
<protein>
    <recommendedName>
        <fullName evidence="4">Secreted protein</fullName>
    </recommendedName>
</protein>